<dbReference type="Gene3D" id="1.20.120.450">
    <property type="entry name" value="dinb family like domain"/>
    <property type="match status" value="1"/>
</dbReference>
<dbReference type="InterPro" id="IPR007061">
    <property type="entry name" value="MST-like"/>
</dbReference>
<dbReference type="RefSeq" id="WP_214092227.1">
    <property type="nucleotide sequence ID" value="NZ_JAHCLR010000008.1"/>
</dbReference>
<dbReference type="Pfam" id="PF04978">
    <property type="entry name" value="MST"/>
    <property type="match status" value="1"/>
</dbReference>
<gene>
    <name evidence="1" type="ORF">KIH27_07085</name>
</gene>
<proteinExistence type="predicted"/>
<dbReference type="Proteomes" id="UP001519535">
    <property type="component" value="Unassembled WGS sequence"/>
</dbReference>
<keyword evidence="2" id="KW-1185">Reference proteome</keyword>
<protein>
    <submittedName>
        <fullName evidence="1">DinB family protein</fullName>
    </submittedName>
</protein>
<dbReference type="EMBL" id="JAHCLR010000008">
    <property type="protein sequence ID" value="MBS9533354.1"/>
    <property type="molecule type" value="Genomic_DNA"/>
</dbReference>
<name>A0ABS5RGQ2_9MYCO</name>
<comment type="caution">
    <text evidence="1">The sequence shown here is derived from an EMBL/GenBank/DDBJ whole genome shotgun (WGS) entry which is preliminary data.</text>
</comment>
<evidence type="ECO:0000313" key="2">
    <source>
        <dbReference type="Proteomes" id="UP001519535"/>
    </source>
</evidence>
<evidence type="ECO:0000313" key="1">
    <source>
        <dbReference type="EMBL" id="MBS9533354.1"/>
    </source>
</evidence>
<reference evidence="1 2" key="1">
    <citation type="submission" date="2021-05" db="EMBL/GenBank/DDBJ databases">
        <title>Mycobacterium acidophilum sp. nov., an extremely acid-tolerant member of the genus Mycobacterium.</title>
        <authorList>
            <person name="Xia J."/>
        </authorList>
    </citation>
    <scope>NUCLEOTIDE SEQUENCE [LARGE SCALE GENOMIC DNA]</scope>
    <source>
        <strain evidence="1 2">M1</strain>
    </source>
</reference>
<sequence length="170" mass="19478">MTDAPLPPGRRGLATSGEREILDAFLDDYRDIVVRKVSGLSEADAGRHLVPSATTVGGLVKHLRWAEYGWFDQLLTERIDDNRRPHDRESEFVLSPQDSLDTLVTEYRQQCEQSRQIAARYPLDHTVPHRRLGRVSVRWIYVHMIEETARHCGQIDILREQLDGATGFDT</sequence>
<organism evidence="1 2">
    <name type="scientific">Mycolicibacter acidiphilus</name>
    <dbReference type="NCBI Taxonomy" id="2835306"/>
    <lineage>
        <taxon>Bacteria</taxon>
        <taxon>Bacillati</taxon>
        <taxon>Actinomycetota</taxon>
        <taxon>Actinomycetes</taxon>
        <taxon>Mycobacteriales</taxon>
        <taxon>Mycobacteriaceae</taxon>
        <taxon>Mycolicibacter</taxon>
    </lineage>
</organism>
<dbReference type="SUPFAM" id="SSF109854">
    <property type="entry name" value="DinB/YfiT-like putative metalloenzymes"/>
    <property type="match status" value="1"/>
</dbReference>
<accession>A0ABS5RGQ2</accession>
<dbReference type="InterPro" id="IPR034660">
    <property type="entry name" value="DinB/YfiT-like"/>
</dbReference>